<evidence type="ECO:0008006" key="4">
    <source>
        <dbReference type="Google" id="ProtNLM"/>
    </source>
</evidence>
<feature type="region of interest" description="Disordered" evidence="1">
    <location>
        <begin position="121"/>
        <end position="188"/>
    </location>
</feature>
<dbReference type="RefSeq" id="WP_312861674.1">
    <property type="nucleotide sequence ID" value="NZ_VWNA01000001.1"/>
</dbReference>
<name>A0A6A7Y0Q6_9HYPH</name>
<reference evidence="2 3" key="1">
    <citation type="submission" date="2019-09" db="EMBL/GenBank/DDBJ databases">
        <title>Segnochrobactrum spirostomi gen. nov., sp. nov., isolated from the ciliate Spirostomum cf. yagiui and description of a novel family, Segnochrobactraceae fam. nov. within the order Rhizobiales of the class Alphaproteobacteria.</title>
        <authorList>
            <person name="Akter S."/>
            <person name="Shazib S.U.A."/>
            <person name="Shin M.K."/>
        </authorList>
    </citation>
    <scope>NUCLEOTIDE SEQUENCE [LARGE SCALE GENOMIC DNA]</scope>
    <source>
        <strain evidence="2 3">Sp-1</strain>
    </source>
</reference>
<gene>
    <name evidence="2" type="ORF">F0357_02330</name>
</gene>
<sequence length="188" mass="20228">MREDLIRYDVLVQEALRGVVKKVLVEASHAGLPGEHHFFIAFNTTAPGVRISSRLRQKYPEEMTVVLQHQFWELNVSDTAFEVGLSFGGVPEKLYIPFNAVKGFFDPSVQFGLQFDPEHDRGAEAEQPVAGPTPLPARAVEPAAAPEQAASPAAAAEASDKPTAKPDAAPGENAGAAVVSLDAFRRKP</sequence>
<dbReference type="InterPro" id="IPR007481">
    <property type="entry name" value="SspB"/>
</dbReference>
<dbReference type="Gene3D" id="2.30.30.220">
    <property type="entry name" value="SspB-like"/>
    <property type="match status" value="1"/>
</dbReference>
<dbReference type="SUPFAM" id="SSF101738">
    <property type="entry name" value="SspB-like"/>
    <property type="match status" value="1"/>
</dbReference>
<organism evidence="2 3">
    <name type="scientific">Segnochrobactrum spirostomi</name>
    <dbReference type="NCBI Taxonomy" id="2608987"/>
    <lineage>
        <taxon>Bacteria</taxon>
        <taxon>Pseudomonadati</taxon>
        <taxon>Pseudomonadota</taxon>
        <taxon>Alphaproteobacteria</taxon>
        <taxon>Hyphomicrobiales</taxon>
        <taxon>Segnochrobactraceae</taxon>
        <taxon>Segnochrobactrum</taxon>
    </lineage>
</organism>
<feature type="compositionally biased region" description="Low complexity" evidence="1">
    <location>
        <begin position="136"/>
        <end position="157"/>
    </location>
</feature>
<evidence type="ECO:0000313" key="2">
    <source>
        <dbReference type="EMBL" id="MQT11529.1"/>
    </source>
</evidence>
<dbReference type="AlphaFoldDB" id="A0A6A7Y0Q6"/>
<dbReference type="Proteomes" id="UP000332515">
    <property type="component" value="Unassembled WGS sequence"/>
</dbReference>
<dbReference type="InterPro" id="IPR036760">
    <property type="entry name" value="SspB-like_sf"/>
</dbReference>
<accession>A0A6A7Y0Q6</accession>
<dbReference type="EMBL" id="VWNA01000001">
    <property type="protein sequence ID" value="MQT11529.1"/>
    <property type="molecule type" value="Genomic_DNA"/>
</dbReference>
<proteinExistence type="predicted"/>
<comment type="caution">
    <text evidence="2">The sequence shown here is derived from an EMBL/GenBank/DDBJ whole genome shotgun (WGS) entry which is preliminary data.</text>
</comment>
<dbReference type="Pfam" id="PF04386">
    <property type="entry name" value="SspB"/>
    <property type="match status" value="1"/>
</dbReference>
<evidence type="ECO:0000313" key="3">
    <source>
        <dbReference type="Proteomes" id="UP000332515"/>
    </source>
</evidence>
<evidence type="ECO:0000256" key="1">
    <source>
        <dbReference type="SAM" id="MobiDB-lite"/>
    </source>
</evidence>
<keyword evidence="3" id="KW-1185">Reference proteome</keyword>
<protein>
    <recommendedName>
        <fullName evidence="4">Stringent starvation protein B</fullName>
    </recommendedName>
</protein>